<accession>A0A0E9QB73</accession>
<dbReference type="EMBL" id="GBXM01094825">
    <property type="protein sequence ID" value="JAH13752.1"/>
    <property type="molecule type" value="Transcribed_RNA"/>
</dbReference>
<sequence>MPNGSRSVRYQRPAQAENVSCRLLSLVLQSRA</sequence>
<reference evidence="1" key="1">
    <citation type="submission" date="2014-11" db="EMBL/GenBank/DDBJ databases">
        <authorList>
            <person name="Amaro Gonzalez C."/>
        </authorList>
    </citation>
    <scope>NUCLEOTIDE SEQUENCE</scope>
</reference>
<organism evidence="1">
    <name type="scientific">Anguilla anguilla</name>
    <name type="common">European freshwater eel</name>
    <name type="synonym">Muraena anguilla</name>
    <dbReference type="NCBI Taxonomy" id="7936"/>
    <lineage>
        <taxon>Eukaryota</taxon>
        <taxon>Metazoa</taxon>
        <taxon>Chordata</taxon>
        <taxon>Craniata</taxon>
        <taxon>Vertebrata</taxon>
        <taxon>Euteleostomi</taxon>
        <taxon>Actinopterygii</taxon>
        <taxon>Neopterygii</taxon>
        <taxon>Teleostei</taxon>
        <taxon>Anguilliformes</taxon>
        <taxon>Anguillidae</taxon>
        <taxon>Anguilla</taxon>
    </lineage>
</organism>
<name>A0A0E9QB73_ANGAN</name>
<proteinExistence type="predicted"/>
<dbReference type="AlphaFoldDB" id="A0A0E9QB73"/>
<evidence type="ECO:0000313" key="1">
    <source>
        <dbReference type="EMBL" id="JAH13752.1"/>
    </source>
</evidence>
<reference evidence="1" key="2">
    <citation type="journal article" date="2015" name="Fish Shellfish Immunol.">
        <title>Early steps in the European eel (Anguilla anguilla)-Vibrio vulnificus interaction in the gills: Role of the RtxA13 toxin.</title>
        <authorList>
            <person name="Callol A."/>
            <person name="Pajuelo D."/>
            <person name="Ebbesson L."/>
            <person name="Teles M."/>
            <person name="MacKenzie S."/>
            <person name="Amaro C."/>
        </authorList>
    </citation>
    <scope>NUCLEOTIDE SEQUENCE</scope>
</reference>
<protein>
    <submittedName>
        <fullName evidence="1">Uncharacterized protein</fullName>
    </submittedName>
</protein>